<feature type="region of interest" description="Disordered" evidence="1">
    <location>
        <begin position="82"/>
        <end position="106"/>
    </location>
</feature>
<evidence type="ECO:0000256" key="1">
    <source>
        <dbReference type="SAM" id="MobiDB-lite"/>
    </source>
</evidence>
<dbReference type="InParanoid" id="A0A168N2T0"/>
<protein>
    <submittedName>
        <fullName evidence="2">Uncharacterized protein</fullName>
    </submittedName>
</protein>
<proteinExistence type="predicted"/>
<dbReference type="Proteomes" id="UP000078561">
    <property type="component" value="Unassembled WGS sequence"/>
</dbReference>
<feature type="compositionally biased region" description="Low complexity" evidence="1">
    <location>
        <begin position="86"/>
        <end position="104"/>
    </location>
</feature>
<feature type="compositionally biased region" description="Basic residues" evidence="1">
    <location>
        <begin position="174"/>
        <end position="198"/>
    </location>
</feature>
<accession>A0A168N2T0</accession>
<dbReference type="OrthoDB" id="2290441at2759"/>
<evidence type="ECO:0000313" key="3">
    <source>
        <dbReference type="Proteomes" id="UP000078561"/>
    </source>
</evidence>
<feature type="region of interest" description="Disordered" evidence="1">
    <location>
        <begin position="173"/>
        <end position="198"/>
    </location>
</feature>
<keyword evidence="3" id="KW-1185">Reference proteome</keyword>
<dbReference type="AlphaFoldDB" id="A0A168N2T0"/>
<sequence>MKQSTNDQHWYDQLSSVYSIEEFPPLHSFSFTDWHWIGDDDLINDHQRPFKIISTAVSSSSPNDVWTLIMDEERTTEPPLYSSIVQHRPPSSSRHPQQQPQSSPAKVTLLYRKNRKSTDVDAQPMVNDEDESQWSFRLHNQHRRRCRRSSIKPRPMQEEFHREHTITIQDKTRLSNKKKVPPLRQRRVQHRLRSCTHR</sequence>
<reference evidence="2" key="1">
    <citation type="submission" date="2016-04" db="EMBL/GenBank/DDBJ databases">
        <authorList>
            <person name="Evans L.H."/>
            <person name="Alamgir A."/>
            <person name="Owens N."/>
            <person name="Weber N.D."/>
            <person name="Virtaneva K."/>
            <person name="Barbian K."/>
            <person name="Babar A."/>
            <person name="Rosenke K."/>
        </authorList>
    </citation>
    <scope>NUCLEOTIDE SEQUENCE [LARGE SCALE GENOMIC DNA]</scope>
    <source>
        <strain evidence="2">CBS 101.48</strain>
    </source>
</reference>
<evidence type="ECO:0000313" key="2">
    <source>
        <dbReference type="EMBL" id="SAL99691.1"/>
    </source>
</evidence>
<organism evidence="2">
    <name type="scientific">Absidia glauca</name>
    <name type="common">Pin mould</name>
    <dbReference type="NCBI Taxonomy" id="4829"/>
    <lineage>
        <taxon>Eukaryota</taxon>
        <taxon>Fungi</taxon>
        <taxon>Fungi incertae sedis</taxon>
        <taxon>Mucoromycota</taxon>
        <taxon>Mucoromycotina</taxon>
        <taxon>Mucoromycetes</taxon>
        <taxon>Mucorales</taxon>
        <taxon>Cunninghamellaceae</taxon>
        <taxon>Absidia</taxon>
    </lineage>
</organism>
<name>A0A168N2T0_ABSGL</name>
<dbReference type="EMBL" id="LT552960">
    <property type="protein sequence ID" value="SAL99691.1"/>
    <property type="molecule type" value="Genomic_DNA"/>
</dbReference>
<gene>
    <name evidence="2" type="primary">ABSGL_05336.1 scaffold 6959</name>
</gene>